<proteinExistence type="predicted"/>
<dbReference type="AlphaFoldDB" id="A0A9N8DWC9"/>
<evidence type="ECO:0000313" key="2">
    <source>
        <dbReference type="EMBL" id="CAB9509505.1"/>
    </source>
</evidence>
<dbReference type="Proteomes" id="UP001153069">
    <property type="component" value="Unassembled WGS sequence"/>
</dbReference>
<feature type="region of interest" description="Disordered" evidence="1">
    <location>
        <begin position="373"/>
        <end position="408"/>
    </location>
</feature>
<evidence type="ECO:0000256" key="1">
    <source>
        <dbReference type="SAM" id="MobiDB-lite"/>
    </source>
</evidence>
<accession>A0A9N8DWC9</accession>
<keyword evidence="3" id="KW-1185">Reference proteome</keyword>
<reference evidence="2" key="1">
    <citation type="submission" date="2020-06" db="EMBL/GenBank/DDBJ databases">
        <authorList>
            <consortium name="Plant Systems Biology data submission"/>
        </authorList>
    </citation>
    <scope>NUCLEOTIDE SEQUENCE</scope>
    <source>
        <strain evidence="2">D6</strain>
    </source>
</reference>
<dbReference type="EMBL" id="CAICTM010000391">
    <property type="protein sequence ID" value="CAB9509505.1"/>
    <property type="molecule type" value="Genomic_DNA"/>
</dbReference>
<comment type="caution">
    <text evidence="2">The sequence shown here is derived from an EMBL/GenBank/DDBJ whole genome shotgun (WGS) entry which is preliminary data.</text>
</comment>
<feature type="compositionally biased region" description="Low complexity" evidence="1">
    <location>
        <begin position="380"/>
        <end position="400"/>
    </location>
</feature>
<dbReference type="Gene3D" id="3.80.10.10">
    <property type="entry name" value="Ribonuclease Inhibitor"/>
    <property type="match status" value="1"/>
</dbReference>
<organism evidence="2 3">
    <name type="scientific">Seminavis robusta</name>
    <dbReference type="NCBI Taxonomy" id="568900"/>
    <lineage>
        <taxon>Eukaryota</taxon>
        <taxon>Sar</taxon>
        <taxon>Stramenopiles</taxon>
        <taxon>Ochrophyta</taxon>
        <taxon>Bacillariophyta</taxon>
        <taxon>Bacillariophyceae</taxon>
        <taxon>Bacillariophycidae</taxon>
        <taxon>Naviculales</taxon>
        <taxon>Naviculaceae</taxon>
        <taxon>Seminavis</taxon>
    </lineage>
</organism>
<dbReference type="InterPro" id="IPR032675">
    <property type="entry name" value="LRR_dom_sf"/>
</dbReference>
<name>A0A9N8DWC9_9STRA</name>
<protein>
    <submittedName>
        <fullName evidence="2">Uncharacterized protein</fullName>
    </submittedName>
</protein>
<dbReference type="SUPFAM" id="SSF52047">
    <property type="entry name" value="RNI-like"/>
    <property type="match status" value="1"/>
</dbReference>
<sequence length="652" mass="72818">MQHEHPQQQQQPSPSAWEFEKALLFQSLFHLENCTEELVVTLESIHSLLTDRPQLAATREGEMDRSPLHELCRQISLLPLCFQVDNTIVEAYCRVTQCLLALHPDGIAQCDAQGLLPIHCLMNGSGDWQEDFFCPILSCLLEAYPDSATIRPATANWRGLSPIEVSFAKNCSLRIRTVLISTVQDKTTGLHSFYLTQESGVFSMELAQSTEQILKLPQLAKFECHVRHWDPQAYLHILHVLSNKEQPRYLQHIGCLTIPPLWRNFAANGKNISAVPLALQRVMESSLVARGTLQTIRFRIPYGSERDNNHANDEDDSPLVSSIHDGLAKRTKMRELEMENFVIRNIALLQRWLTSGCCPRKVQFTEVMIGGGSQQPPPAAGFAADSASHDLSSSASISHDNNGEDSTGTATVVCSGDSFVKDLQFSRCSVATNDLVPLLHGIAQMRCLKRLHLEMSKHSSSSEQETDQRPMVHDQDLTSGLVAILNQTPLTELEVHGDFWGALDMEAICSESLRDNTTLQTWNVEASLNTEEKREFLANTLAFNTTLLQVTNIDWKYGKENGSDHETSQNAGKIYYGLLLNRGGRGKIRKGGNDYTKPQWVQLLIDAVAKFGHATLDTLNVHFGLLQENPNAVLGDHDQMEQSTTRFSPTIL</sequence>
<evidence type="ECO:0000313" key="3">
    <source>
        <dbReference type="Proteomes" id="UP001153069"/>
    </source>
</evidence>
<gene>
    <name evidence="2" type="ORF">SEMRO_392_G133390.1</name>
</gene>